<protein>
    <submittedName>
        <fullName evidence="1">Portal protein</fullName>
    </submittedName>
</protein>
<reference evidence="1" key="1">
    <citation type="journal article" date="2021" name="Proc. Natl. Acad. Sci. U.S.A.">
        <title>A Catalog of Tens of Thousands of Viruses from Human Metagenomes Reveals Hidden Associations with Chronic Diseases.</title>
        <authorList>
            <person name="Tisza M.J."/>
            <person name="Buck C.B."/>
        </authorList>
    </citation>
    <scope>NUCLEOTIDE SEQUENCE</scope>
    <source>
        <strain evidence="1">CtI7W9</strain>
    </source>
</reference>
<accession>A0A8S5MNI4</accession>
<evidence type="ECO:0000313" key="1">
    <source>
        <dbReference type="EMBL" id="DAD83772.1"/>
    </source>
</evidence>
<sequence>MTITKTDPQSVWEEYQQGRRYKEAINLYEDVRLNENFYLGRQWEGLNAPDLPKPVLNFLKRVVTYVIATISSNDIAVSLSPHESDRDKEMTAKAVSRQLEKVIENTKFKSALRQRIRDSAVDGDACMYFRFDPEIATGQAAQGDIACEAIDNINVIFGNAYNRDVQSQPYIIICQRKKVKELKREGKAAGMSDAEIQLIQADTDAYQREKGDDANLCTKLIKLWKEENGEIWYTATTEKATINKPINTGLKLYPVAWMSWDEVKSSYHGQALLTGLIPNQIEVNRLFACYVRSVSMNAFPKIVYDSDKIKKWTNKAGEAIATKGIGVGRVNDYVTAIRGGDVSYQVMEVIQQIITMTRDFMGASDAALGNVKPDNTSAIIAVQQASSMPLEIQRMNLYQFTEDCVRIMMDIMRAYYGVRIVTLDEAVPAIEDGAALDTMGNPTGESINKIQLDFSNFDTINYDTNVDVGASSYWSELMQVQTMDNLFAKGIMTDAVLYLESIPSKYLKNKDKIIASMKEQQAMMAQQAAMPAEAPPAEMPITDTAAQELVNQVAEARREIMNQSRQ</sequence>
<name>A0A8S5MNI4_9CAUD</name>
<organism evidence="1">
    <name type="scientific">Myoviridae sp. ctI7W9</name>
    <dbReference type="NCBI Taxonomy" id="2826636"/>
    <lineage>
        <taxon>Viruses</taxon>
        <taxon>Duplodnaviria</taxon>
        <taxon>Heunggongvirae</taxon>
        <taxon>Uroviricota</taxon>
        <taxon>Caudoviricetes</taxon>
    </lineage>
</organism>
<proteinExistence type="predicted"/>
<dbReference type="EMBL" id="BK014941">
    <property type="protein sequence ID" value="DAD83772.1"/>
    <property type="molecule type" value="Genomic_DNA"/>
</dbReference>